<sequence>MNKSSSLIIAFSIVLGFVILGAFVKVTFSDSPIAVDSTKVNNSNVGAYEMFAVNKNNIIIFDKQSGEYWRKFIPESEGPTEWRKEPSPVSNAK</sequence>
<comment type="caution">
    <text evidence="1">The sequence shown here is derived from an EMBL/GenBank/DDBJ whole genome shotgun (WGS) entry which is preliminary data.</text>
</comment>
<evidence type="ECO:0000313" key="2">
    <source>
        <dbReference type="Proteomes" id="UP000252415"/>
    </source>
</evidence>
<dbReference type="OrthoDB" id="2628290at2"/>
<dbReference type="EMBL" id="QPJD01000004">
    <property type="protein sequence ID" value="RCW49346.1"/>
    <property type="molecule type" value="Genomic_DNA"/>
</dbReference>
<protein>
    <submittedName>
        <fullName evidence="1">Uncharacterized protein</fullName>
    </submittedName>
</protein>
<gene>
    <name evidence="1" type="ORF">DFP97_1042</name>
</gene>
<keyword evidence="2" id="KW-1185">Reference proteome</keyword>
<name>A0A368W669_9BACL</name>
<reference evidence="1 2" key="1">
    <citation type="submission" date="2018-07" db="EMBL/GenBank/DDBJ databases">
        <title>Genomic Encyclopedia of Type Strains, Phase III (KMG-III): the genomes of soil and plant-associated and newly described type strains.</title>
        <authorList>
            <person name="Whitman W."/>
        </authorList>
    </citation>
    <scope>NUCLEOTIDE SEQUENCE [LARGE SCALE GENOMIC DNA]</scope>
    <source>
        <strain evidence="1 2">CECT 7506</strain>
    </source>
</reference>
<organism evidence="1 2">
    <name type="scientific">Paenibacillus prosopidis</name>
    <dbReference type="NCBI Taxonomy" id="630520"/>
    <lineage>
        <taxon>Bacteria</taxon>
        <taxon>Bacillati</taxon>
        <taxon>Bacillota</taxon>
        <taxon>Bacilli</taxon>
        <taxon>Bacillales</taxon>
        <taxon>Paenibacillaceae</taxon>
        <taxon>Paenibacillus</taxon>
    </lineage>
</organism>
<proteinExistence type="predicted"/>
<evidence type="ECO:0000313" key="1">
    <source>
        <dbReference type="EMBL" id="RCW49346.1"/>
    </source>
</evidence>
<accession>A0A368W669</accession>
<dbReference type="AlphaFoldDB" id="A0A368W669"/>
<dbReference type="Proteomes" id="UP000252415">
    <property type="component" value="Unassembled WGS sequence"/>
</dbReference>
<dbReference type="RefSeq" id="WP_114379274.1">
    <property type="nucleotide sequence ID" value="NZ_QPJD01000004.1"/>
</dbReference>